<proteinExistence type="predicted"/>
<dbReference type="Proteomes" id="UP000295134">
    <property type="component" value="Plasmid pArsFIN14"/>
</dbReference>
<evidence type="ECO:0000313" key="1">
    <source>
        <dbReference type="EMBL" id="QBY46966.1"/>
    </source>
</evidence>
<dbReference type="GeneID" id="39751606"/>
<dbReference type="KEGG" id="ans:ArsFIN_55770"/>
<keyword evidence="1" id="KW-0614">Plasmid</keyword>
<organism evidence="1 3">
    <name type="scientific">Arsenophonus nasoniae</name>
    <name type="common">son-killer infecting Nasonia vitripennis</name>
    <dbReference type="NCBI Taxonomy" id="638"/>
    <lineage>
        <taxon>Bacteria</taxon>
        <taxon>Pseudomonadati</taxon>
        <taxon>Pseudomonadota</taxon>
        <taxon>Gammaproteobacteria</taxon>
        <taxon>Enterobacterales</taxon>
        <taxon>Morganellaceae</taxon>
        <taxon>Arsenophonus</taxon>
    </lineage>
</organism>
<protein>
    <recommendedName>
        <fullName evidence="5">Terminase small subunit</fullName>
    </recommendedName>
</protein>
<dbReference type="InterPro" id="IPR038713">
    <property type="entry name" value="Terminase_Gp1_N_sf"/>
</dbReference>
<dbReference type="EMBL" id="CP123538">
    <property type="protein sequence ID" value="WGM09155.1"/>
    <property type="molecule type" value="Genomic_DNA"/>
</dbReference>
<geneLocation type="plasmid" evidence="2 4">
    <name>paNv_CAN15</name>
</geneLocation>
<evidence type="ECO:0000313" key="3">
    <source>
        <dbReference type="Proteomes" id="UP000295134"/>
    </source>
</evidence>
<evidence type="ECO:0008006" key="5">
    <source>
        <dbReference type="Google" id="ProtNLM"/>
    </source>
</evidence>
<dbReference type="AlphaFoldDB" id="A0A4P7L3I3"/>
<gene>
    <name evidence="1" type="ORF">ArsFIN_55770</name>
    <name evidence="2" type="ORF">QE258_27995</name>
</gene>
<keyword evidence="4" id="KW-1185">Reference proteome</keyword>
<evidence type="ECO:0000313" key="4">
    <source>
        <dbReference type="Proteomes" id="UP001177592"/>
    </source>
</evidence>
<geneLocation type="plasmid" evidence="1">
    <name>pArsFIN14</name>
</geneLocation>
<reference evidence="2" key="2">
    <citation type="submission" date="2023-04" db="EMBL/GenBank/DDBJ databases">
        <title>Genome dynamics across the evolutionary transition to endosymbiosis.</title>
        <authorList>
            <person name="Siozios S."/>
            <person name="Nadal-Jimenez P."/>
            <person name="Azagi T."/>
            <person name="Sprong H."/>
            <person name="Frost C.L."/>
            <person name="Parratt S.R."/>
            <person name="Taylor G."/>
            <person name="Brettell L."/>
            <person name="Lew K.C."/>
            <person name="Croft L."/>
            <person name="King K.C."/>
            <person name="Brockhurst M.A."/>
            <person name="Hypsa V."/>
            <person name="Novakova E."/>
            <person name="Darby A.C."/>
            <person name="Hurst G.D.D."/>
        </authorList>
    </citation>
    <scope>NUCLEOTIDE SEQUENCE</scope>
    <source>
        <strain evidence="2">ANv_CAN</strain>
        <plasmid evidence="2">paNv_CAN15</plasmid>
    </source>
</reference>
<reference evidence="1 3" key="1">
    <citation type="submission" date="2019-03" db="EMBL/GenBank/DDBJ databases">
        <title>Long-read sequencing reveals hyperdense prophage content in a complex bacterial symbiont genome.</title>
        <authorList>
            <person name="Frost C.L."/>
            <person name="Siozios S."/>
            <person name="Nadal-Jimenez P."/>
            <person name="Brockhurst M.A."/>
            <person name="King K.C."/>
            <person name="Darby A.C."/>
            <person name="Hurst G.D.D."/>
        </authorList>
    </citation>
    <scope>NUCLEOTIDE SEQUENCE [LARGE SCALE GENOMIC DNA]</scope>
    <source>
        <strain evidence="1 3">FIN</strain>
        <plasmid evidence="1">pArsFIN14</plasmid>
        <plasmid evidence="3">parsfin14</plasmid>
    </source>
</reference>
<name>A0A4P7L3I3_9GAMM</name>
<dbReference type="Gene3D" id="1.10.10.1400">
    <property type="entry name" value="Terminase, small subunit, N-terminal DNA-binding domain, HTH motif"/>
    <property type="match status" value="1"/>
</dbReference>
<evidence type="ECO:0000313" key="2">
    <source>
        <dbReference type="EMBL" id="WGM09155.1"/>
    </source>
</evidence>
<accession>A0A4P7L3I3</accession>
<dbReference type="Proteomes" id="UP001177592">
    <property type="component" value="Plasmid paNv_CAN15"/>
</dbReference>
<sequence>MTTKRKKDFAASLKNGASQAEAARQAGYTEKYAKQIGSRLAKDEEVLELLNSLEKKVYEDPKDFLIDLLNGAEVSLSMKFEAAKILMPYMHPKLGSIGERVIEEDEEDIYPVFPSPKLN</sequence>
<dbReference type="RefSeq" id="WP_026823849.1">
    <property type="nucleotide sequence ID" value="NZ_CP038626.1"/>
</dbReference>
<geneLocation type="plasmid" evidence="3">
    <name>parsfin14</name>
</geneLocation>
<dbReference type="EMBL" id="CP038626">
    <property type="protein sequence ID" value="QBY46966.1"/>
    <property type="molecule type" value="Genomic_DNA"/>
</dbReference>